<dbReference type="OrthoDB" id="191189at2"/>
<gene>
    <name evidence="1" type="ORF">Amac_026940</name>
</gene>
<dbReference type="InterPro" id="IPR023393">
    <property type="entry name" value="START-like_dom_sf"/>
</dbReference>
<accession>A0A5M3WSE1</accession>
<evidence type="ECO:0000313" key="2">
    <source>
        <dbReference type="Proteomes" id="UP000331127"/>
    </source>
</evidence>
<dbReference type="Proteomes" id="UP000331127">
    <property type="component" value="Unassembled WGS sequence"/>
</dbReference>
<dbReference type="InterPro" id="IPR019587">
    <property type="entry name" value="Polyketide_cyclase/dehydratase"/>
</dbReference>
<dbReference type="SUPFAM" id="SSF55961">
    <property type="entry name" value="Bet v1-like"/>
    <property type="match status" value="1"/>
</dbReference>
<dbReference type="Pfam" id="PF10604">
    <property type="entry name" value="Polyketide_cyc2"/>
    <property type="match status" value="1"/>
</dbReference>
<dbReference type="AlphaFoldDB" id="A0A5M3WSE1"/>
<dbReference type="RefSeq" id="WP_155354658.1">
    <property type="nucleotide sequence ID" value="NZ_BAAAHL010000065.1"/>
</dbReference>
<name>A0A5M3WSE1_9ACTN</name>
<dbReference type="Gene3D" id="3.30.530.20">
    <property type="match status" value="1"/>
</dbReference>
<organism evidence="1 2">
    <name type="scientific">Acrocarpospora macrocephala</name>
    <dbReference type="NCBI Taxonomy" id="150177"/>
    <lineage>
        <taxon>Bacteria</taxon>
        <taxon>Bacillati</taxon>
        <taxon>Actinomycetota</taxon>
        <taxon>Actinomycetes</taxon>
        <taxon>Streptosporangiales</taxon>
        <taxon>Streptosporangiaceae</taxon>
        <taxon>Acrocarpospora</taxon>
    </lineage>
</organism>
<sequence length="139" mass="15412">MRFESSVSIDATPQRVWEVFTDIERWPEWTDTVDSVELLDPGPLKIGSRARIKQPKLPVGVWQVTELVEGEYFAWVSKSPGVRIAAGHHVESTPAGTVARLTIDQQGPLGALMGRPLGKLINRYLHLEGQGLKARSEQA</sequence>
<evidence type="ECO:0008006" key="3">
    <source>
        <dbReference type="Google" id="ProtNLM"/>
    </source>
</evidence>
<protein>
    <recommendedName>
        <fullName evidence="3">Polyketide cyclase</fullName>
    </recommendedName>
</protein>
<dbReference type="EMBL" id="BLAE01000013">
    <property type="protein sequence ID" value="GES09098.1"/>
    <property type="molecule type" value="Genomic_DNA"/>
</dbReference>
<dbReference type="CDD" id="cd08862">
    <property type="entry name" value="SRPBCC_Smu440-like"/>
    <property type="match status" value="1"/>
</dbReference>
<reference evidence="1 2" key="1">
    <citation type="submission" date="2019-10" db="EMBL/GenBank/DDBJ databases">
        <title>Whole genome shotgun sequence of Acrocarpospora macrocephala NBRC 16266.</title>
        <authorList>
            <person name="Ichikawa N."/>
            <person name="Kimura A."/>
            <person name="Kitahashi Y."/>
            <person name="Komaki H."/>
            <person name="Oguchi A."/>
        </authorList>
    </citation>
    <scope>NUCLEOTIDE SEQUENCE [LARGE SCALE GENOMIC DNA]</scope>
    <source>
        <strain evidence="1 2">NBRC 16266</strain>
    </source>
</reference>
<keyword evidence="2" id="KW-1185">Reference proteome</keyword>
<comment type="caution">
    <text evidence="1">The sequence shown here is derived from an EMBL/GenBank/DDBJ whole genome shotgun (WGS) entry which is preliminary data.</text>
</comment>
<evidence type="ECO:0000313" key="1">
    <source>
        <dbReference type="EMBL" id="GES09098.1"/>
    </source>
</evidence>
<proteinExistence type="predicted"/>